<dbReference type="EMBL" id="CP002299">
    <property type="protein sequence ID" value="ADP84128.1"/>
    <property type="molecule type" value="Genomic_DNA"/>
</dbReference>
<dbReference type="InterPro" id="IPR001650">
    <property type="entry name" value="Helicase_C-like"/>
</dbReference>
<keyword evidence="12" id="KW-0347">Helicase</keyword>
<dbReference type="Proteomes" id="UP000002484">
    <property type="component" value="Chromosome"/>
</dbReference>
<dbReference type="PANTHER" id="PTHR13710">
    <property type="entry name" value="DNA HELICASE RECQ FAMILY MEMBER"/>
    <property type="match status" value="1"/>
</dbReference>
<dbReference type="GO" id="GO:0030894">
    <property type="term" value="C:replisome"/>
    <property type="evidence" value="ECO:0007669"/>
    <property type="project" value="TreeGrafter"/>
</dbReference>
<accession>E3J223</accession>
<dbReference type="eggNOG" id="COG0514">
    <property type="taxonomic scope" value="Bacteria"/>
</dbReference>
<dbReference type="STRING" id="298654.FraEuI1c_6144"/>
<dbReference type="Pfam" id="PF00271">
    <property type="entry name" value="Helicase_C"/>
    <property type="match status" value="1"/>
</dbReference>
<dbReference type="GO" id="GO:0043138">
    <property type="term" value="F:3'-5' DNA helicase activity"/>
    <property type="evidence" value="ECO:0007669"/>
    <property type="project" value="UniProtKB-EC"/>
</dbReference>
<dbReference type="Gene3D" id="3.40.50.300">
    <property type="entry name" value="P-loop containing nucleotide triphosphate hydrolases"/>
    <property type="match status" value="3"/>
</dbReference>
<keyword evidence="2" id="KW-0547">Nucleotide-binding</keyword>
<evidence type="ECO:0000256" key="6">
    <source>
        <dbReference type="ARBA" id="ARBA00023235"/>
    </source>
</evidence>
<evidence type="ECO:0000256" key="1">
    <source>
        <dbReference type="ARBA" id="ARBA00005446"/>
    </source>
</evidence>
<dbReference type="GO" id="GO:0006281">
    <property type="term" value="P:DNA repair"/>
    <property type="evidence" value="ECO:0007669"/>
    <property type="project" value="TreeGrafter"/>
</dbReference>
<name>E3J223_PSEI1</name>
<dbReference type="PROSITE" id="PS51192">
    <property type="entry name" value="HELICASE_ATP_BIND_1"/>
    <property type="match status" value="1"/>
</dbReference>
<dbReference type="EC" id="5.6.2.4" evidence="8"/>
<evidence type="ECO:0000313" key="12">
    <source>
        <dbReference type="EMBL" id="ADP84128.1"/>
    </source>
</evidence>
<comment type="catalytic activity">
    <reaction evidence="7">
        <text>Couples ATP hydrolysis with the unwinding of duplex DNA by translocating in the 3'-5' direction.</text>
        <dbReference type="EC" id="5.6.2.4"/>
    </reaction>
</comment>
<dbReference type="HOGENOM" id="CLU_001103_5_0_11"/>
<dbReference type="PROSITE" id="PS00690">
    <property type="entry name" value="DEAH_ATP_HELICASE"/>
    <property type="match status" value="1"/>
</dbReference>
<evidence type="ECO:0000256" key="8">
    <source>
        <dbReference type="ARBA" id="ARBA00034808"/>
    </source>
</evidence>
<sequence length="859" mass="90825">MAADGTCAHRSSDTAPSDECGRVMAVDASRLAPEVAAATGSVEVAALDTRERAQQLLRQLAGPHARLREDQWQAIDALVNRRRRVLLVQRTGWGKSAVYFLATALLRERGALPAAATGAAGAAVATGAWNDEPWPVEPPDDEDGYADFGHEPEDDRFEPPDYDASSVPQAPEDLAAGWAEPGVPPPGRPGWNAAARNKVGPTVIVSPLLALIRNQAQAAARLGIRAGEIHSGNVTEWDEVYAALRSGDLDVLLVGPERLNNPAFRDDYLPELAASTGLLVIDEAHCISDWGHDFRPDYRRLRTLVAGLGPDVPVLATTATANSRVVDDVAEQLGAGGHDGVTLGAARGAGGSALGDGTGEAAGTLVLRGALDRESLRLAVVTLPSAEARFGWLAEHLDRLPGSGIVYTLTKPAAEELTGFLRAQGHTVAVYHGGTEPAERIAAEEDLLANRVKALVATSALGMGFDKPDLGFVVHVGAPSSPISYYQQIGRAGRGVERAEVVLLPAAEDRDIWKYFADTSFPPEAIVRDVLAALAGSGRALSTQALLAAVNVGSGRLESMLKVLDVDGAVRRVRGGWESTGRPWYYDAERYARLAAARAAEQQAMLDYLATGDCRMEFLRRQLDDPYAAACGRCDRCTGQSWDADVSDAARERARTELRRPGVVLEPRKMWPTGMKTLGVSLSGRIPAGAGAEPGRVLARLNDVGWGNRLRPMLAPGAPDQPIPDDLVQAIVETLKAWDWKRRPAAVVALPSRSRPRLVESVAGRIAAIGRLPLLGALDRVADGPSAGASHNSAYRLAGLVSAFTVPPAVATGIARADGPVLLVDDVVATGWTMTVAARLLREAGAPAVLPFALAVETG</sequence>
<dbReference type="InterPro" id="IPR002464">
    <property type="entry name" value="DNA/RNA_helicase_DEAH_CS"/>
</dbReference>
<comment type="similarity">
    <text evidence="1">Belongs to the helicase family. RecQ subfamily.</text>
</comment>
<dbReference type="GO" id="GO:0009378">
    <property type="term" value="F:four-way junction helicase activity"/>
    <property type="evidence" value="ECO:0007669"/>
    <property type="project" value="TreeGrafter"/>
</dbReference>
<reference evidence="12 13" key="1">
    <citation type="submission" date="2010-10" db="EMBL/GenBank/DDBJ databases">
        <title>Complete sequence of Frankia sp. EuI1c.</title>
        <authorList>
            <consortium name="US DOE Joint Genome Institute"/>
            <person name="Lucas S."/>
            <person name="Copeland A."/>
            <person name="Lapidus A."/>
            <person name="Cheng J.-F."/>
            <person name="Bruce D."/>
            <person name="Goodwin L."/>
            <person name="Pitluck S."/>
            <person name="Chertkov O."/>
            <person name="Detter J.C."/>
            <person name="Han C."/>
            <person name="Tapia R."/>
            <person name="Land M."/>
            <person name="Hauser L."/>
            <person name="Jeffries C."/>
            <person name="Kyrpides N."/>
            <person name="Ivanova N."/>
            <person name="Mikhailova N."/>
            <person name="Beauchemin N."/>
            <person name="Sen A."/>
            <person name="Sur S.A."/>
            <person name="Gtari M."/>
            <person name="Wall L."/>
            <person name="Tisa L."/>
            <person name="Woyke T."/>
        </authorList>
    </citation>
    <scope>NUCLEOTIDE SEQUENCE [LARGE SCALE GENOMIC DNA]</scope>
    <source>
        <strain evidence="13">DSM 45817 / CECT 9037 / EuI1c</strain>
    </source>
</reference>
<dbReference type="SMART" id="SM00487">
    <property type="entry name" value="DEXDc"/>
    <property type="match status" value="1"/>
</dbReference>
<feature type="region of interest" description="Disordered" evidence="9">
    <location>
        <begin position="129"/>
        <end position="169"/>
    </location>
</feature>
<dbReference type="SUPFAM" id="SSF52540">
    <property type="entry name" value="P-loop containing nucleoside triphosphate hydrolases"/>
    <property type="match status" value="1"/>
</dbReference>
<evidence type="ECO:0000256" key="2">
    <source>
        <dbReference type="ARBA" id="ARBA00022741"/>
    </source>
</evidence>
<dbReference type="GO" id="GO:0005737">
    <property type="term" value="C:cytoplasm"/>
    <property type="evidence" value="ECO:0007669"/>
    <property type="project" value="TreeGrafter"/>
</dbReference>
<dbReference type="Pfam" id="PF00270">
    <property type="entry name" value="DEAD"/>
    <property type="match status" value="1"/>
</dbReference>
<dbReference type="GO" id="GO:0005524">
    <property type="term" value="F:ATP binding"/>
    <property type="evidence" value="ECO:0007669"/>
    <property type="project" value="UniProtKB-KW"/>
</dbReference>
<dbReference type="GO" id="GO:0043590">
    <property type="term" value="C:bacterial nucleoid"/>
    <property type="evidence" value="ECO:0007669"/>
    <property type="project" value="TreeGrafter"/>
</dbReference>
<evidence type="ECO:0000256" key="4">
    <source>
        <dbReference type="ARBA" id="ARBA00022840"/>
    </source>
</evidence>
<evidence type="ECO:0000313" key="13">
    <source>
        <dbReference type="Proteomes" id="UP000002484"/>
    </source>
</evidence>
<dbReference type="AlphaFoldDB" id="E3J223"/>
<protein>
    <recommendedName>
        <fullName evidence="8">DNA 3'-5' helicase</fullName>
        <ecNumber evidence="8">5.6.2.4</ecNumber>
    </recommendedName>
</protein>
<dbReference type="GO" id="GO:0016787">
    <property type="term" value="F:hydrolase activity"/>
    <property type="evidence" value="ECO:0007669"/>
    <property type="project" value="UniProtKB-KW"/>
</dbReference>
<feature type="compositionally biased region" description="Basic and acidic residues" evidence="9">
    <location>
        <begin position="148"/>
        <end position="159"/>
    </location>
</feature>
<dbReference type="InterPro" id="IPR029057">
    <property type="entry name" value="PRTase-like"/>
</dbReference>
<dbReference type="SMART" id="SM00490">
    <property type="entry name" value="HELICc"/>
    <property type="match status" value="1"/>
</dbReference>
<dbReference type="InterPro" id="IPR027417">
    <property type="entry name" value="P-loop_NTPase"/>
</dbReference>
<evidence type="ECO:0000256" key="5">
    <source>
        <dbReference type="ARBA" id="ARBA00023125"/>
    </source>
</evidence>
<dbReference type="GO" id="GO:0003677">
    <property type="term" value="F:DNA binding"/>
    <property type="evidence" value="ECO:0007669"/>
    <property type="project" value="UniProtKB-KW"/>
</dbReference>
<evidence type="ECO:0000259" key="10">
    <source>
        <dbReference type="PROSITE" id="PS51192"/>
    </source>
</evidence>
<gene>
    <name evidence="12" type="ordered locus">FraEuI1c_6144</name>
</gene>
<dbReference type="InterPro" id="IPR011545">
    <property type="entry name" value="DEAD/DEAH_box_helicase_dom"/>
</dbReference>
<evidence type="ECO:0000256" key="9">
    <source>
        <dbReference type="SAM" id="MobiDB-lite"/>
    </source>
</evidence>
<dbReference type="InParanoid" id="E3J223"/>
<dbReference type="CDD" id="cd06223">
    <property type="entry name" value="PRTases_typeI"/>
    <property type="match status" value="1"/>
</dbReference>
<dbReference type="PROSITE" id="PS51194">
    <property type="entry name" value="HELICASE_CTER"/>
    <property type="match status" value="1"/>
</dbReference>
<evidence type="ECO:0000256" key="7">
    <source>
        <dbReference type="ARBA" id="ARBA00034617"/>
    </source>
</evidence>
<keyword evidence="3" id="KW-0378">Hydrolase</keyword>
<proteinExistence type="inferred from homology"/>
<feature type="domain" description="Helicase ATP-binding" evidence="10">
    <location>
        <begin position="76"/>
        <end position="339"/>
    </location>
</feature>
<organism evidence="12 13">
    <name type="scientific">Pseudofrankia inefficax (strain DSM 45817 / CECT 9037 / DDB 130130 / EuI1c)</name>
    <name type="common">Frankia inefficax</name>
    <dbReference type="NCBI Taxonomy" id="298654"/>
    <lineage>
        <taxon>Bacteria</taxon>
        <taxon>Bacillati</taxon>
        <taxon>Actinomycetota</taxon>
        <taxon>Actinomycetes</taxon>
        <taxon>Frankiales</taxon>
        <taxon>Frankiaceae</taxon>
        <taxon>Pseudofrankia</taxon>
    </lineage>
</organism>
<keyword evidence="5" id="KW-0238">DNA-binding</keyword>
<dbReference type="Gene3D" id="3.40.50.2020">
    <property type="match status" value="1"/>
</dbReference>
<dbReference type="SUPFAM" id="SSF53271">
    <property type="entry name" value="PRTase-like"/>
    <property type="match status" value="1"/>
</dbReference>
<keyword evidence="13" id="KW-1185">Reference proteome</keyword>
<keyword evidence="4" id="KW-0067">ATP-binding</keyword>
<evidence type="ECO:0000259" key="11">
    <source>
        <dbReference type="PROSITE" id="PS51194"/>
    </source>
</evidence>
<dbReference type="InterPro" id="IPR000836">
    <property type="entry name" value="PRTase_dom"/>
</dbReference>
<feature type="domain" description="Helicase C-terminal" evidence="11">
    <location>
        <begin position="392"/>
        <end position="542"/>
    </location>
</feature>
<dbReference type="GO" id="GO:0006310">
    <property type="term" value="P:DNA recombination"/>
    <property type="evidence" value="ECO:0007669"/>
    <property type="project" value="TreeGrafter"/>
</dbReference>
<keyword evidence="6" id="KW-0413">Isomerase</keyword>
<dbReference type="KEGG" id="fri:FraEuI1c_6144"/>
<evidence type="ECO:0000256" key="3">
    <source>
        <dbReference type="ARBA" id="ARBA00022801"/>
    </source>
</evidence>
<dbReference type="PANTHER" id="PTHR13710:SF105">
    <property type="entry name" value="ATP-DEPENDENT DNA HELICASE Q1"/>
    <property type="match status" value="1"/>
</dbReference>
<dbReference type="InterPro" id="IPR014001">
    <property type="entry name" value="Helicase_ATP-bd"/>
</dbReference>